<evidence type="ECO:0000256" key="5">
    <source>
        <dbReference type="ARBA" id="ARBA00022679"/>
    </source>
</evidence>
<feature type="transmembrane region" description="Helical" evidence="12">
    <location>
        <begin position="316"/>
        <end position="339"/>
    </location>
</feature>
<evidence type="ECO:0000256" key="4">
    <source>
        <dbReference type="ARBA" id="ARBA00022597"/>
    </source>
</evidence>
<dbReference type="Pfam" id="PF02378">
    <property type="entry name" value="PTS_EIIC"/>
    <property type="match status" value="1"/>
</dbReference>
<proteinExistence type="predicted"/>
<evidence type="ECO:0000256" key="2">
    <source>
        <dbReference type="ARBA" id="ARBA00022448"/>
    </source>
</evidence>
<feature type="domain" description="PTS EIIB type-1" evidence="13">
    <location>
        <begin position="76"/>
        <end position="158"/>
    </location>
</feature>
<feature type="transmembrane region" description="Helical" evidence="12">
    <location>
        <begin position="371"/>
        <end position="390"/>
    </location>
</feature>
<dbReference type="InterPro" id="IPR003352">
    <property type="entry name" value="PTS_EIIC"/>
</dbReference>
<evidence type="ECO:0000256" key="7">
    <source>
        <dbReference type="ARBA" id="ARBA00022692"/>
    </source>
</evidence>
<keyword evidence="2" id="KW-0813">Transport</keyword>
<evidence type="ECO:0000256" key="8">
    <source>
        <dbReference type="ARBA" id="ARBA00022777"/>
    </source>
</evidence>
<keyword evidence="4" id="KW-0762">Sugar transport</keyword>
<keyword evidence="6" id="KW-0598">Phosphotransferase system</keyword>
<feature type="active site" description="Phosphocysteine intermediate; for EIIB activity" evidence="11">
    <location>
        <position position="98"/>
    </location>
</feature>
<dbReference type="Proteomes" id="UP001230220">
    <property type="component" value="Unassembled WGS sequence"/>
</dbReference>
<keyword evidence="7 12" id="KW-0812">Transmembrane</keyword>
<dbReference type="Pfam" id="PF00367">
    <property type="entry name" value="PTS_EIIB"/>
    <property type="match status" value="1"/>
</dbReference>
<keyword evidence="16" id="KW-1185">Reference proteome</keyword>
<feature type="domain" description="PTS EIIC type-1" evidence="14">
    <location>
        <begin position="179"/>
        <end position="528"/>
    </location>
</feature>
<dbReference type="EMBL" id="JAUSUR010000001">
    <property type="protein sequence ID" value="MDQ0360427.1"/>
    <property type="molecule type" value="Genomic_DNA"/>
</dbReference>
<evidence type="ECO:0000256" key="3">
    <source>
        <dbReference type="ARBA" id="ARBA00022475"/>
    </source>
</evidence>
<dbReference type="Gene3D" id="3.30.1360.60">
    <property type="entry name" value="Glucose permease domain IIB"/>
    <property type="match status" value="1"/>
</dbReference>
<feature type="transmembrane region" description="Helical" evidence="12">
    <location>
        <begin position="250"/>
        <end position="267"/>
    </location>
</feature>
<dbReference type="SUPFAM" id="SSF55604">
    <property type="entry name" value="Glucose permease domain IIB"/>
    <property type="match status" value="1"/>
</dbReference>
<evidence type="ECO:0000313" key="16">
    <source>
        <dbReference type="Proteomes" id="UP001230220"/>
    </source>
</evidence>
<dbReference type="InterPro" id="IPR018113">
    <property type="entry name" value="PTrfase_EIIB_Cys"/>
</dbReference>
<evidence type="ECO:0000313" key="15">
    <source>
        <dbReference type="EMBL" id="MDQ0360427.1"/>
    </source>
</evidence>
<dbReference type="InterPro" id="IPR013013">
    <property type="entry name" value="PTS_EIIC_1"/>
</dbReference>
<organism evidence="15 16">
    <name type="scientific">Breznakia pachnodae</name>
    <dbReference type="NCBI Taxonomy" id="265178"/>
    <lineage>
        <taxon>Bacteria</taxon>
        <taxon>Bacillati</taxon>
        <taxon>Bacillota</taxon>
        <taxon>Erysipelotrichia</taxon>
        <taxon>Erysipelotrichales</taxon>
        <taxon>Erysipelotrichaceae</taxon>
        <taxon>Breznakia</taxon>
    </lineage>
</organism>
<keyword evidence="5" id="KW-0808">Transferase</keyword>
<evidence type="ECO:0000256" key="12">
    <source>
        <dbReference type="SAM" id="Phobius"/>
    </source>
</evidence>
<evidence type="ECO:0000256" key="6">
    <source>
        <dbReference type="ARBA" id="ARBA00022683"/>
    </source>
</evidence>
<keyword evidence="8" id="KW-0418">Kinase</keyword>
<evidence type="ECO:0000259" key="13">
    <source>
        <dbReference type="PROSITE" id="PS51098"/>
    </source>
</evidence>
<evidence type="ECO:0000256" key="1">
    <source>
        <dbReference type="ARBA" id="ARBA00004651"/>
    </source>
</evidence>
<keyword evidence="9 12" id="KW-1133">Transmembrane helix</keyword>
<comment type="caution">
    <text evidence="15">The sequence shown here is derived from an EMBL/GenBank/DDBJ whole genome shotgun (WGS) entry which is preliminary data.</text>
</comment>
<keyword evidence="10 12" id="KW-0472">Membrane</keyword>
<evidence type="ECO:0000256" key="9">
    <source>
        <dbReference type="ARBA" id="ARBA00022989"/>
    </source>
</evidence>
<feature type="transmembrane region" description="Helical" evidence="12">
    <location>
        <begin position="218"/>
        <end position="238"/>
    </location>
</feature>
<feature type="transmembrane region" description="Helical" evidence="12">
    <location>
        <begin position="345"/>
        <end position="364"/>
    </location>
</feature>
<feature type="transmembrane region" description="Helical" evidence="12">
    <location>
        <begin position="396"/>
        <end position="417"/>
    </location>
</feature>
<dbReference type="InterPro" id="IPR001996">
    <property type="entry name" value="PTS_IIB_1"/>
</dbReference>
<dbReference type="CDD" id="cd00212">
    <property type="entry name" value="PTS_IIB_glc"/>
    <property type="match status" value="1"/>
</dbReference>
<reference evidence="15 16" key="1">
    <citation type="submission" date="2023-07" db="EMBL/GenBank/DDBJ databases">
        <title>Genomic Encyclopedia of Type Strains, Phase IV (KMG-IV): sequencing the most valuable type-strain genomes for metagenomic binning, comparative biology and taxonomic classification.</title>
        <authorList>
            <person name="Goeker M."/>
        </authorList>
    </citation>
    <scope>NUCLEOTIDE SEQUENCE [LARGE SCALE GENOMIC DNA]</scope>
    <source>
        <strain evidence="15 16">DSM 16784</strain>
    </source>
</reference>
<dbReference type="InterPro" id="IPR036878">
    <property type="entry name" value="Glu_permease_IIB"/>
</dbReference>
<sequence>MDKKIMEYLGGESNITKMIRKGNFQYFFIKDMGLVDLSEIKGIETISHVEMSRGKVTISYKTISDKEKKNMAKNYNELASKIIDFVGGKDNISSVMHCITRLRLEIKDQNKVDKEKLDSLDGTMGSQWANGQLQIIIGSNVGDVYEAFCQVGGFKQSGTIDENLDENKPKAKGLNRIIQVIVGSMAPVVGVLIATGLIKGVLSFCVVLGWVDNTSGTYIVLQAISDSLFYFFPVIIGFNAAKIFNCNPMITAIIGGALIYPSLITAFSEGTELTFLGIPVLLRSYTASVLPIIFASWIASKIEKFMTKITPDLLKLIVVPFITIIITAPLTLMVVGPVITEISTWLASLILWVLESVPVFAGIIFGGVWQIIVLAGLHYGIGPVTMQLFLEQGFDVTAAPVSASMFALVGVSLAIFLRTRNKNLKSASLSAGVTALMGVTEPAIYTVAMPFKKAFLSAIIGGGVAGIFLMATNVITYGRGVNGILQITLTMSEAGFSNTILWCIGQLIAFGLSFVLAYFLLGKDPQKD</sequence>
<dbReference type="PANTHER" id="PTHR30175:SF1">
    <property type="entry name" value="PTS SYSTEM ARBUTIN-, CELLOBIOSE-, AND SALICIN-SPECIFIC EIIBC COMPONENT-RELATED"/>
    <property type="match status" value="1"/>
</dbReference>
<evidence type="ECO:0000256" key="11">
    <source>
        <dbReference type="PROSITE-ProRule" id="PRU00421"/>
    </source>
</evidence>
<evidence type="ECO:0000259" key="14">
    <source>
        <dbReference type="PROSITE" id="PS51103"/>
    </source>
</evidence>
<protein>
    <submittedName>
        <fullName evidence="15">PTS system beta-glucosides-specific IIC component</fullName>
    </submittedName>
</protein>
<dbReference type="RefSeq" id="WP_307406314.1">
    <property type="nucleotide sequence ID" value="NZ_JAUSUR010000001.1"/>
</dbReference>
<name>A0ABU0E0L4_9FIRM</name>
<feature type="transmembrane region" description="Helical" evidence="12">
    <location>
        <begin position="273"/>
        <end position="295"/>
    </location>
</feature>
<comment type="subcellular location">
    <subcellularLocation>
        <location evidence="1">Cell membrane</location>
        <topology evidence="1">Multi-pass membrane protein</topology>
    </subcellularLocation>
</comment>
<feature type="transmembrane region" description="Helical" evidence="12">
    <location>
        <begin position="454"/>
        <end position="478"/>
    </location>
</feature>
<accession>A0ABU0E0L4</accession>
<dbReference type="PROSITE" id="PS51098">
    <property type="entry name" value="PTS_EIIB_TYPE_1"/>
    <property type="match status" value="1"/>
</dbReference>
<keyword evidence="3" id="KW-1003">Cell membrane</keyword>
<evidence type="ECO:0000256" key="10">
    <source>
        <dbReference type="ARBA" id="ARBA00023136"/>
    </source>
</evidence>
<gene>
    <name evidence="15" type="ORF">J2S15_001158</name>
</gene>
<dbReference type="PROSITE" id="PS01035">
    <property type="entry name" value="PTS_EIIB_TYPE_1_CYS"/>
    <property type="match status" value="1"/>
</dbReference>
<dbReference type="PANTHER" id="PTHR30175">
    <property type="entry name" value="PHOSPHOTRANSFERASE SYSTEM TRANSPORT PROTEIN"/>
    <property type="match status" value="1"/>
</dbReference>
<dbReference type="InterPro" id="IPR050558">
    <property type="entry name" value="PTS_Sugar-Specific_Components"/>
</dbReference>
<feature type="transmembrane region" description="Helical" evidence="12">
    <location>
        <begin position="429"/>
        <end position="448"/>
    </location>
</feature>
<feature type="transmembrane region" description="Helical" evidence="12">
    <location>
        <begin position="499"/>
        <end position="521"/>
    </location>
</feature>
<dbReference type="PROSITE" id="PS51103">
    <property type="entry name" value="PTS_EIIC_TYPE_1"/>
    <property type="match status" value="1"/>
</dbReference>